<dbReference type="PANTHER" id="PTHR21139:SF42">
    <property type="entry name" value="TRIOSEPHOSPHATE ISOMERASE"/>
    <property type="match status" value="1"/>
</dbReference>
<dbReference type="PROSITE" id="PS00171">
    <property type="entry name" value="TIM_1"/>
    <property type="match status" value="1"/>
</dbReference>
<comment type="caution">
    <text evidence="9">The sequence shown here is derived from an EMBL/GenBank/DDBJ whole genome shotgun (WGS) entry which is preliminary data.</text>
</comment>
<protein>
    <recommendedName>
        <fullName evidence="7 8">Triosephosphate isomerase</fullName>
        <shortName evidence="7">TIM</shortName>
        <shortName evidence="7">TPI</shortName>
        <ecNumber evidence="7 8">5.3.1.1</ecNumber>
    </recommendedName>
    <alternativeName>
        <fullName evidence="7">Triose-phosphate isomerase</fullName>
    </alternativeName>
</protein>
<feature type="binding site" evidence="7">
    <location>
        <begin position="8"/>
        <end position="10"/>
    </location>
    <ligand>
        <name>substrate</name>
    </ligand>
</feature>
<comment type="pathway">
    <text evidence="7 8">Carbohydrate biosynthesis; gluconeogenesis.</text>
</comment>
<evidence type="ECO:0000256" key="6">
    <source>
        <dbReference type="ARBA" id="ARBA00023235"/>
    </source>
</evidence>
<evidence type="ECO:0000256" key="1">
    <source>
        <dbReference type="ARBA" id="ARBA00004680"/>
    </source>
</evidence>
<keyword evidence="10" id="KW-1185">Reference proteome</keyword>
<dbReference type="PANTHER" id="PTHR21139">
    <property type="entry name" value="TRIOSEPHOSPHATE ISOMERASE"/>
    <property type="match status" value="1"/>
</dbReference>
<evidence type="ECO:0000256" key="2">
    <source>
        <dbReference type="ARBA" id="ARBA00007422"/>
    </source>
</evidence>
<gene>
    <name evidence="7" type="primary">tpiA</name>
    <name evidence="9" type="ORF">DNU06_03830</name>
</gene>
<dbReference type="NCBIfam" id="TIGR00419">
    <property type="entry name" value="tim"/>
    <property type="match status" value="1"/>
</dbReference>
<dbReference type="GO" id="GO:0006094">
    <property type="term" value="P:gluconeogenesis"/>
    <property type="evidence" value="ECO:0007669"/>
    <property type="project" value="UniProtKB-UniRule"/>
</dbReference>
<feature type="binding site" evidence="7">
    <location>
        <position position="174"/>
    </location>
    <ligand>
        <name>substrate</name>
    </ligand>
</feature>
<dbReference type="HAMAP" id="MF_00147_B">
    <property type="entry name" value="TIM_B"/>
    <property type="match status" value="1"/>
</dbReference>
<evidence type="ECO:0000256" key="7">
    <source>
        <dbReference type="HAMAP-Rule" id="MF_00147"/>
    </source>
</evidence>
<feature type="binding site" evidence="7">
    <location>
        <begin position="235"/>
        <end position="236"/>
    </location>
    <ligand>
        <name>substrate</name>
    </ligand>
</feature>
<dbReference type="Pfam" id="PF00121">
    <property type="entry name" value="TIM"/>
    <property type="match status" value="1"/>
</dbReference>
<evidence type="ECO:0000256" key="4">
    <source>
        <dbReference type="ARBA" id="ARBA00022490"/>
    </source>
</evidence>
<evidence type="ECO:0000256" key="8">
    <source>
        <dbReference type="RuleBase" id="RU363013"/>
    </source>
</evidence>
<dbReference type="PROSITE" id="PS51440">
    <property type="entry name" value="TIM_2"/>
    <property type="match status" value="1"/>
</dbReference>
<dbReference type="CDD" id="cd00311">
    <property type="entry name" value="TIM"/>
    <property type="match status" value="1"/>
</dbReference>
<organism evidence="9 10">
    <name type="scientific">Putridiphycobacter roseus</name>
    <dbReference type="NCBI Taxonomy" id="2219161"/>
    <lineage>
        <taxon>Bacteria</taxon>
        <taxon>Pseudomonadati</taxon>
        <taxon>Bacteroidota</taxon>
        <taxon>Flavobacteriia</taxon>
        <taxon>Flavobacteriales</taxon>
        <taxon>Crocinitomicaceae</taxon>
        <taxon>Putridiphycobacter</taxon>
    </lineage>
</organism>
<comment type="pathway">
    <text evidence="1 7 8">Carbohydrate degradation; glycolysis; D-glyceraldehyde 3-phosphate from glycerone phosphate: step 1/1.</text>
</comment>
<proteinExistence type="inferred from homology"/>
<dbReference type="FunFam" id="3.20.20.70:FF:000016">
    <property type="entry name" value="Triosephosphate isomerase"/>
    <property type="match status" value="1"/>
</dbReference>
<dbReference type="AlphaFoldDB" id="A0A2W1N0K7"/>
<keyword evidence="3 7" id="KW-0312">Gluconeogenesis</keyword>
<feature type="active site" description="Proton acceptor" evidence="7">
    <location>
        <position position="168"/>
    </location>
</feature>
<evidence type="ECO:0000256" key="5">
    <source>
        <dbReference type="ARBA" id="ARBA00023152"/>
    </source>
</evidence>
<dbReference type="Gene3D" id="3.20.20.70">
    <property type="entry name" value="Aldolase class I"/>
    <property type="match status" value="1"/>
</dbReference>
<feature type="binding site" evidence="7">
    <location>
        <position position="214"/>
    </location>
    <ligand>
        <name>substrate</name>
    </ligand>
</feature>
<dbReference type="InterPro" id="IPR020861">
    <property type="entry name" value="Triosephosphate_isomerase_AS"/>
</dbReference>
<reference evidence="9 10" key="1">
    <citation type="submission" date="2018-06" db="EMBL/GenBank/DDBJ databases">
        <title>The draft genome sequence of Crocinitomix sp. SM1701.</title>
        <authorList>
            <person name="Zhang X."/>
        </authorList>
    </citation>
    <scope>NUCLEOTIDE SEQUENCE [LARGE SCALE GENOMIC DNA]</scope>
    <source>
        <strain evidence="9 10">SM1701</strain>
    </source>
</reference>
<dbReference type="Proteomes" id="UP000249248">
    <property type="component" value="Unassembled WGS sequence"/>
</dbReference>
<dbReference type="UniPathway" id="UPA00138"/>
<keyword evidence="5 7" id="KW-0324">Glycolysis</keyword>
<dbReference type="UniPathway" id="UPA00109">
    <property type="reaction ID" value="UER00189"/>
</dbReference>
<dbReference type="GO" id="GO:0004807">
    <property type="term" value="F:triose-phosphate isomerase activity"/>
    <property type="evidence" value="ECO:0007669"/>
    <property type="project" value="UniProtKB-UniRule"/>
</dbReference>
<comment type="function">
    <text evidence="7">Involved in the gluconeogenesis. Catalyzes stereospecifically the conversion of dihydroxyacetone phosphate (DHAP) to D-glyceraldehyde-3-phosphate (G3P).</text>
</comment>
<comment type="subcellular location">
    <subcellularLocation>
        <location evidence="7 8">Cytoplasm</location>
    </subcellularLocation>
</comment>
<dbReference type="GO" id="GO:0005829">
    <property type="term" value="C:cytosol"/>
    <property type="evidence" value="ECO:0007669"/>
    <property type="project" value="TreeGrafter"/>
</dbReference>
<evidence type="ECO:0000256" key="3">
    <source>
        <dbReference type="ARBA" id="ARBA00022432"/>
    </source>
</evidence>
<sequence>MKKYIIGNWKMNLDYAEAKSLLQEVAKAQDSFDKTAEIVVCPPLVYISVFHELLKNNEWIKLGAQNVYCENNGAFTGEVSPTQLKSMGVSYVIIGHSERRQYFGEDNKMLLAKVKAVLKQGMTPIFCCGEHLQVRKSNVFKEFVMKQIEDVLFELSADEMQKVIIAYEPIWAIGTGQTATAAQAQEIHALIRLRLEKQFGAKVSTQVPIIYGGSMKPDNAGELLGQKDIDGGLIGGASLDAESFAAISKVSE</sequence>
<accession>A0A2W1N0K7</accession>
<dbReference type="InterPro" id="IPR000652">
    <property type="entry name" value="Triosephosphate_isomerase"/>
</dbReference>
<dbReference type="InterPro" id="IPR035990">
    <property type="entry name" value="TIM_sf"/>
</dbReference>
<evidence type="ECO:0000313" key="9">
    <source>
        <dbReference type="EMBL" id="PZE17757.1"/>
    </source>
</evidence>
<dbReference type="GO" id="GO:0006096">
    <property type="term" value="P:glycolytic process"/>
    <property type="evidence" value="ECO:0007669"/>
    <property type="project" value="UniProtKB-UniRule"/>
</dbReference>
<feature type="active site" description="Electrophile" evidence="7">
    <location>
        <position position="96"/>
    </location>
</feature>
<dbReference type="EC" id="5.3.1.1" evidence="7 8"/>
<dbReference type="InterPro" id="IPR022896">
    <property type="entry name" value="TrioseP_Isoase_bac/euk"/>
</dbReference>
<dbReference type="SUPFAM" id="SSF51351">
    <property type="entry name" value="Triosephosphate isomerase (TIM)"/>
    <property type="match status" value="1"/>
</dbReference>
<name>A0A2W1N0K7_9FLAO</name>
<dbReference type="RefSeq" id="WP_111061908.1">
    <property type="nucleotide sequence ID" value="NZ_JBHUCU010000002.1"/>
</dbReference>
<dbReference type="GO" id="GO:0019563">
    <property type="term" value="P:glycerol catabolic process"/>
    <property type="evidence" value="ECO:0007669"/>
    <property type="project" value="TreeGrafter"/>
</dbReference>
<dbReference type="OrthoDB" id="9809429at2"/>
<comment type="catalytic activity">
    <reaction evidence="7 8">
        <text>D-glyceraldehyde 3-phosphate = dihydroxyacetone phosphate</text>
        <dbReference type="Rhea" id="RHEA:18585"/>
        <dbReference type="ChEBI" id="CHEBI:57642"/>
        <dbReference type="ChEBI" id="CHEBI:59776"/>
        <dbReference type="EC" id="5.3.1.1"/>
    </reaction>
</comment>
<dbReference type="GO" id="GO:0046166">
    <property type="term" value="P:glyceraldehyde-3-phosphate biosynthetic process"/>
    <property type="evidence" value="ECO:0007669"/>
    <property type="project" value="TreeGrafter"/>
</dbReference>
<comment type="similarity">
    <text evidence="2 7 8">Belongs to the triosephosphate isomerase family.</text>
</comment>
<dbReference type="EMBL" id="QKSB01000002">
    <property type="protein sequence ID" value="PZE17757.1"/>
    <property type="molecule type" value="Genomic_DNA"/>
</dbReference>
<evidence type="ECO:0000313" key="10">
    <source>
        <dbReference type="Proteomes" id="UP000249248"/>
    </source>
</evidence>
<keyword evidence="4 7" id="KW-0963">Cytoplasm</keyword>
<comment type="subunit">
    <text evidence="7 8">Homodimer.</text>
</comment>
<dbReference type="InterPro" id="IPR013785">
    <property type="entry name" value="Aldolase_TIM"/>
</dbReference>
<keyword evidence="6 7" id="KW-0413">Isomerase</keyword>